<dbReference type="RefSeq" id="WP_406720800.1">
    <property type="nucleotide sequence ID" value="NZ_CP135443.1"/>
</dbReference>
<keyword evidence="5" id="KW-0949">S-adenosyl-L-methionine</keyword>
<dbReference type="InterPro" id="IPR014777">
    <property type="entry name" value="4pyrrole_Mease_sub1"/>
</dbReference>
<reference evidence="7 8" key="1">
    <citation type="submission" date="2023-09" db="EMBL/GenBank/DDBJ databases">
        <title>Thioclava shenzhenensis sp. nov., a multidrug resistant bacteria-antagonizing species isolated from coastal seawater.</title>
        <authorList>
            <person name="Long M."/>
        </authorList>
    </citation>
    <scope>NUCLEOTIDE SEQUENCE [LARGE SCALE GENOMIC DNA]</scope>
    <source>
        <strain evidence="7 8">FTW29</strain>
    </source>
</reference>
<dbReference type="PANTHER" id="PTHR43182">
    <property type="entry name" value="COBALT-PRECORRIN-6B C(15)-METHYLTRANSFERASE (DECARBOXYLATING)"/>
    <property type="match status" value="1"/>
</dbReference>
<dbReference type="InterPro" id="IPR014008">
    <property type="entry name" value="Cbl_synth_MTase_CbiT"/>
</dbReference>
<dbReference type="NCBIfam" id="TIGR02469">
    <property type="entry name" value="CbiT"/>
    <property type="match status" value="1"/>
</dbReference>
<evidence type="ECO:0000256" key="3">
    <source>
        <dbReference type="ARBA" id="ARBA00022603"/>
    </source>
</evidence>
<dbReference type="InterPro" id="IPR035996">
    <property type="entry name" value="4pyrrol_Methylase_sf"/>
</dbReference>
<evidence type="ECO:0000256" key="2">
    <source>
        <dbReference type="ARBA" id="ARBA00022573"/>
    </source>
</evidence>
<evidence type="ECO:0000313" key="8">
    <source>
        <dbReference type="Proteomes" id="UP001623290"/>
    </source>
</evidence>
<evidence type="ECO:0000256" key="4">
    <source>
        <dbReference type="ARBA" id="ARBA00022679"/>
    </source>
</evidence>
<dbReference type="Gene3D" id="3.40.50.150">
    <property type="entry name" value="Vaccinia Virus protein VP39"/>
    <property type="match status" value="1"/>
</dbReference>
<protein>
    <submittedName>
        <fullName evidence="7">Precorrin-6y C5,15-methyltransferase (Decarboxylating) subunit CbiE</fullName>
    </submittedName>
</protein>
<organism evidence="7 8">
    <name type="scientific">Thioclava litoralis</name>
    <dbReference type="NCBI Taxonomy" id="3076557"/>
    <lineage>
        <taxon>Bacteria</taxon>
        <taxon>Pseudomonadati</taxon>
        <taxon>Pseudomonadota</taxon>
        <taxon>Alphaproteobacteria</taxon>
        <taxon>Rhodobacterales</taxon>
        <taxon>Paracoccaceae</taxon>
        <taxon>Thioclava</taxon>
    </lineage>
</organism>
<comment type="pathway">
    <text evidence="1">Cofactor biosynthesis; adenosylcobalamin biosynthesis.</text>
</comment>
<evidence type="ECO:0000256" key="5">
    <source>
        <dbReference type="ARBA" id="ARBA00022691"/>
    </source>
</evidence>
<proteinExistence type="predicted"/>
<dbReference type="Pfam" id="PF00590">
    <property type="entry name" value="TP_methylase"/>
    <property type="match status" value="1"/>
</dbReference>
<evidence type="ECO:0000256" key="1">
    <source>
        <dbReference type="ARBA" id="ARBA00004953"/>
    </source>
</evidence>
<dbReference type="EMBL" id="CP135443">
    <property type="protein sequence ID" value="WRY33581.1"/>
    <property type="molecule type" value="Genomic_DNA"/>
</dbReference>
<keyword evidence="2" id="KW-0169">Cobalamin biosynthesis</keyword>
<sequence>MGKPWLHIIGLGEDGPAGLSDASREILARADVIFGGPRHLELVGAGARGRAWPIPFDLAPVLALREGRPADLEVVVLASGDPFWHGAGGSLVRHLSPQDWICHPAVSSVSWAAARLGWRLEEVTSFGLHAAPLARMRADLQQGAKLVVTLRGGAQVPDLGAYLTGLGFGASELTVFEALGGPRERRHRMRADQVAGHFGAPVLVAIAVAGGQGLPRGFGLPDDLFTHHGQITKRPVRALTLSALAPRMGERLWDLGAGCGSISVEWALAGGRASALEPRPDRLAQIGQNAAQFGVEHRIDIHEGQWPQTLPSAAPDAVFIGGGLSREGFEALWARIPAGTRLVGNAVTLESEALYLALQAECGGHLLRVELAEEAPLGRMRGWNRARPILQWSAIR</sequence>
<dbReference type="CDD" id="cd11644">
    <property type="entry name" value="Precorrin-6Y-MT"/>
    <property type="match status" value="1"/>
</dbReference>
<dbReference type="PIRSF" id="PIRSF036428">
    <property type="entry name" value="CobL"/>
    <property type="match status" value="1"/>
</dbReference>
<feature type="domain" description="Tetrapyrrole methylase" evidence="6">
    <location>
        <begin position="6"/>
        <end position="194"/>
    </location>
</feature>
<dbReference type="InterPro" id="IPR006365">
    <property type="entry name" value="Cbl_synth_CobL"/>
</dbReference>
<keyword evidence="3" id="KW-0489">Methyltransferase</keyword>
<gene>
    <name evidence="7" type="primary">cbiE</name>
    <name evidence="7" type="ORF">RPE78_13015</name>
</gene>
<evidence type="ECO:0000313" key="7">
    <source>
        <dbReference type="EMBL" id="WRY33581.1"/>
    </source>
</evidence>
<dbReference type="NCBIfam" id="TIGR02467">
    <property type="entry name" value="CbiE"/>
    <property type="match status" value="1"/>
</dbReference>
<dbReference type="SUPFAM" id="SSF53335">
    <property type="entry name" value="S-adenosyl-L-methionine-dependent methyltransferases"/>
    <property type="match status" value="1"/>
</dbReference>
<dbReference type="InterPro" id="IPR050714">
    <property type="entry name" value="Cobalamin_biosynth_MTase"/>
</dbReference>
<keyword evidence="8" id="KW-1185">Reference proteome</keyword>
<evidence type="ECO:0000259" key="6">
    <source>
        <dbReference type="Pfam" id="PF00590"/>
    </source>
</evidence>
<dbReference type="Proteomes" id="UP001623290">
    <property type="component" value="Chromosome"/>
</dbReference>
<accession>A0ABZ1DZC8</accession>
<keyword evidence="4" id="KW-0808">Transferase</keyword>
<dbReference type="Gene3D" id="3.40.1010.10">
    <property type="entry name" value="Cobalt-precorrin-4 Transmethylase, Domain 1"/>
    <property type="match status" value="1"/>
</dbReference>
<name>A0ABZ1DZC8_9RHOB</name>
<dbReference type="PANTHER" id="PTHR43182:SF1">
    <property type="entry name" value="COBALT-PRECORRIN-7 C(5)-METHYLTRANSFERASE"/>
    <property type="match status" value="1"/>
</dbReference>
<dbReference type="SUPFAM" id="SSF53790">
    <property type="entry name" value="Tetrapyrrole methylase"/>
    <property type="match status" value="1"/>
</dbReference>
<dbReference type="InterPro" id="IPR000878">
    <property type="entry name" value="4pyrrol_Mease"/>
</dbReference>
<dbReference type="InterPro" id="IPR012818">
    <property type="entry name" value="CbiE"/>
</dbReference>
<dbReference type="InterPro" id="IPR029063">
    <property type="entry name" value="SAM-dependent_MTases_sf"/>
</dbReference>